<keyword evidence="4" id="KW-1185">Reference proteome</keyword>
<feature type="transmembrane region" description="Helical" evidence="1">
    <location>
        <begin position="39"/>
        <end position="58"/>
    </location>
</feature>
<protein>
    <submittedName>
        <fullName evidence="3">DUF305 domain-containing protein</fullName>
    </submittedName>
</protein>
<keyword evidence="1" id="KW-0472">Membrane</keyword>
<feature type="transmembrane region" description="Helical" evidence="1">
    <location>
        <begin position="6"/>
        <end position="27"/>
    </location>
</feature>
<dbReference type="RefSeq" id="WP_218392789.1">
    <property type="nucleotide sequence ID" value="NZ_JAHUZE010000002.1"/>
</dbReference>
<keyword evidence="1" id="KW-1133">Transmembrane helix</keyword>
<dbReference type="Proteomes" id="UP000756530">
    <property type="component" value="Unassembled WGS sequence"/>
</dbReference>
<comment type="caution">
    <text evidence="3">The sequence shown here is derived from an EMBL/GenBank/DDBJ whole genome shotgun (WGS) entry which is preliminary data.</text>
</comment>
<feature type="transmembrane region" description="Helical" evidence="1">
    <location>
        <begin position="64"/>
        <end position="84"/>
    </location>
</feature>
<dbReference type="InterPro" id="IPR005183">
    <property type="entry name" value="DUF305_CopM-like"/>
</dbReference>
<dbReference type="Pfam" id="PF03713">
    <property type="entry name" value="DUF305"/>
    <property type="match status" value="1"/>
</dbReference>
<proteinExistence type="predicted"/>
<organism evidence="3 4">
    <name type="scientific">Maritimibacter dapengensis</name>
    <dbReference type="NCBI Taxonomy" id="2836868"/>
    <lineage>
        <taxon>Bacteria</taxon>
        <taxon>Pseudomonadati</taxon>
        <taxon>Pseudomonadota</taxon>
        <taxon>Alphaproteobacteria</taxon>
        <taxon>Rhodobacterales</taxon>
        <taxon>Roseobacteraceae</taxon>
        <taxon>Maritimibacter</taxon>
    </lineage>
</organism>
<evidence type="ECO:0000256" key="1">
    <source>
        <dbReference type="SAM" id="Phobius"/>
    </source>
</evidence>
<dbReference type="EMBL" id="JAHUZE010000002">
    <property type="protein sequence ID" value="MBV7379679.1"/>
    <property type="molecule type" value="Genomic_DNA"/>
</dbReference>
<evidence type="ECO:0000313" key="4">
    <source>
        <dbReference type="Proteomes" id="UP000756530"/>
    </source>
</evidence>
<sequence length="283" mass="30680">MSYWRFAAMIATSTLVMFGLMYLNSYLIGHVFFSETRAYMAVLMGAVMAFIMLAFMLSMYASKAINTAIFVGSVVVFAGSLWLVRSQTTVGDLSYMRAMIPHHSIAIMTSNRSNLSDPRVQELASGIAEAQNKEIAEMRYLISDIAANGDAPESEPASAPKIVSPDEALSTPVIARLDAEPMSDDEIALAFPNGPACTFAYTTDSRPVLVTDGETALIKISNDLVELTGTLPAFDNIALNIALEASQGGDLNTSLANETKATMVLRVDDRLRAGYEGWWQCSE</sequence>
<evidence type="ECO:0000259" key="2">
    <source>
        <dbReference type="Pfam" id="PF03713"/>
    </source>
</evidence>
<evidence type="ECO:0000313" key="3">
    <source>
        <dbReference type="EMBL" id="MBV7379679.1"/>
    </source>
</evidence>
<name>A0ABS6T3G9_9RHOB</name>
<accession>A0ABS6T3G9</accession>
<feature type="domain" description="DUF305" evidence="2">
    <location>
        <begin position="92"/>
        <end position="152"/>
    </location>
</feature>
<gene>
    <name evidence="3" type="ORF">KJP28_12165</name>
</gene>
<keyword evidence="1" id="KW-0812">Transmembrane</keyword>
<reference evidence="3 4" key="1">
    <citation type="submission" date="2021-05" db="EMBL/GenBank/DDBJ databases">
        <title>Culturable bacteria isolated from Daya Bay.</title>
        <authorList>
            <person name="Zheng W."/>
            <person name="Yu S."/>
            <person name="Huang Y."/>
        </authorList>
    </citation>
    <scope>NUCLEOTIDE SEQUENCE [LARGE SCALE GENOMIC DNA]</scope>
    <source>
        <strain evidence="3 4">DP4N28-5</strain>
    </source>
</reference>